<proteinExistence type="predicted"/>
<comment type="caution">
    <text evidence="4">The sequence shown here is derived from an EMBL/GenBank/DDBJ whole genome shotgun (WGS) entry which is preliminary data.</text>
</comment>
<evidence type="ECO:0000313" key="4">
    <source>
        <dbReference type="EMBL" id="MCA6077142.1"/>
    </source>
</evidence>
<feature type="transmembrane region" description="Helical" evidence="1">
    <location>
        <begin position="129"/>
        <end position="148"/>
    </location>
</feature>
<evidence type="ECO:0000313" key="5">
    <source>
        <dbReference type="Proteomes" id="UP001139409"/>
    </source>
</evidence>
<feature type="transmembrane region" description="Helical" evidence="1">
    <location>
        <begin position="12"/>
        <end position="30"/>
    </location>
</feature>
<sequence length="161" mass="18035">MNINNYSKPQLNILIILRILIGWHFLYEGVLKVYNPEWTAKGFLLSSQGIFRPLFTWMAGDGQIGFIDSANIVILMFVGIALIAGILERPAALSGFVLLMLYYLAHPAFPGLEQGPTEGNYWIVNKNLIEGFTLLALYYFPTSAAFGLRRIFTGDKKLANT</sequence>
<organism evidence="4 5">
    <name type="scientific">Fulvivirga sedimenti</name>
    <dbReference type="NCBI Taxonomy" id="2879465"/>
    <lineage>
        <taxon>Bacteria</taxon>
        <taxon>Pseudomonadati</taxon>
        <taxon>Bacteroidota</taxon>
        <taxon>Cytophagia</taxon>
        <taxon>Cytophagales</taxon>
        <taxon>Fulvivirgaceae</taxon>
        <taxon>Fulvivirga</taxon>
    </lineage>
</organism>
<name>A0A9X1HUN9_9BACT</name>
<dbReference type="RefSeq" id="WP_225697948.1">
    <property type="nucleotide sequence ID" value="NZ_JAIXNE010000002.1"/>
</dbReference>
<gene>
    <name evidence="2" type="ORF">LDX50_08140</name>
    <name evidence="3" type="ORF">LDX50_14110</name>
    <name evidence="4" type="ORF">LDX50_19830</name>
</gene>
<feature type="transmembrane region" description="Helical" evidence="1">
    <location>
        <begin position="91"/>
        <end position="109"/>
    </location>
</feature>
<dbReference type="AlphaFoldDB" id="A0A9X1HUN9"/>
<evidence type="ECO:0000256" key="1">
    <source>
        <dbReference type="SAM" id="Phobius"/>
    </source>
</evidence>
<dbReference type="EMBL" id="JAIXNE010000004">
    <property type="protein sequence ID" value="MCA6077142.1"/>
    <property type="molecule type" value="Genomic_DNA"/>
</dbReference>
<accession>A0A9X1HUN9</accession>
<protein>
    <submittedName>
        <fullName evidence="4">DoxX family membrane protein</fullName>
    </submittedName>
</protein>
<reference evidence="4" key="1">
    <citation type="submission" date="2021-09" db="EMBL/GenBank/DDBJ databases">
        <title>Fulvivirga sp. isolated from coastal sediment.</title>
        <authorList>
            <person name="Yu H."/>
        </authorList>
    </citation>
    <scope>NUCLEOTIDE SEQUENCE</scope>
    <source>
        <strain evidence="4">1062</strain>
    </source>
</reference>
<dbReference type="EMBL" id="JAIXNE010000003">
    <property type="protein sequence ID" value="MCA6076014.1"/>
    <property type="molecule type" value="Genomic_DNA"/>
</dbReference>
<keyword evidence="1" id="KW-0472">Membrane</keyword>
<keyword evidence="1" id="KW-0812">Transmembrane</keyword>
<dbReference type="EMBL" id="JAIXNE010000002">
    <property type="protein sequence ID" value="MCA6074837.1"/>
    <property type="molecule type" value="Genomic_DNA"/>
</dbReference>
<feature type="transmembrane region" description="Helical" evidence="1">
    <location>
        <begin position="64"/>
        <end position="84"/>
    </location>
</feature>
<dbReference type="Proteomes" id="UP001139409">
    <property type="component" value="Unassembled WGS sequence"/>
</dbReference>
<evidence type="ECO:0000313" key="3">
    <source>
        <dbReference type="EMBL" id="MCA6076014.1"/>
    </source>
</evidence>
<keyword evidence="5" id="KW-1185">Reference proteome</keyword>
<keyword evidence="1" id="KW-1133">Transmembrane helix</keyword>
<evidence type="ECO:0000313" key="2">
    <source>
        <dbReference type="EMBL" id="MCA6074837.1"/>
    </source>
</evidence>